<keyword evidence="8 18" id="KW-0479">Metal-binding</keyword>
<evidence type="ECO:0000256" key="19">
    <source>
        <dbReference type="PIRSR" id="PIRSR006268-2"/>
    </source>
</evidence>
<dbReference type="Proteomes" id="UP000239007">
    <property type="component" value="Unassembled WGS sequence"/>
</dbReference>
<dbReference type="FunFam" id="3.10.520.10:FF:000001">
    <property type="entry name" value="FAD:protein FMN transferase"/>
    <property type="match status" value="1"/>
</dbReference>
<comment type="catalytic activity">
    <reaction evidence="16 18">
        <text>L-threonyl-[protein] + FAD = FMN-L-threonyl-[protein] + AMP + H(+)</text>
        <dbReference type="Rhea" id="RHEA:36847"/>
        <dbReference type="Rhea" id="RHEA-COMP:11060"/>
        <dbReference type="Rhea" id="RHEA-COMP:11061"/>
        <dbReference type="ChEBI" id="CHEBI:15378"/>
        <dbReference type="ChEBI" id="CHEBI:30013"/>
        <dbReference type="ChEBI" id="CHEBI:57692"/>
        <dbReference type="ChEBI" id="CHEBI:74257"/>
        <dbReference type="ChEBI" id="CHEBI:456215"/>
        <dbReference type="EC" id="2.7.1.180"/>
    </reaction>
</comment>
<evidence type="ECO:0000256" key="13">
    <source>
        <dbReference type="ARBA" id="ARBA00023139"/>
    </source>
</evidence>
<evidence type="ECO:0000256" key="1">
    <source>
        <dbReference type="ARBA" id="ARBA00008282"/>
    </source>
</evidence>
<evidence type="ECO:0000256" key="16">
    <source>
        <dbReference type="ARBA" id="ARBA00048540"/>
    </source>
</evidence>
<organism evidence="20 21">
    <name type="scientific">Psychrosphaera saromensis</name>
    <dbReference type="NCBI Taxonomy" id="716813"/>
    <lineage>
        <taxon>Bacteria</taxon>
        <taxon>Pseudomonadati</taxon>
        <taxon>Pseudomonadota</taxon>
        <taxon>Gammaproteobacteria</taxon>
        <taxon>Alteromonadales</taxon>
        <taxon>Pseudoalteromonadaceae</taxon>
        <taxon>Psychrosphaera</taxon>
    </lineage>
</organism>
<evidence type="ECO:0000256" key="9">
    <source>
        <dbReference type="ARBA" id="ARBA00022729"/>
    </source>
</evidence>
<proteinExistence type="inferred from homology"/>
<dbReference type="PANTHER" id="PTHR30040">
    <property type="entry name" value="THIAMINE BIOSYNTHESIS LIPOPROTEIN APBE"/>
    <property type="match status" value="1"/>
</dbReference>
<feature type="binding site" evidence="19">
    <location>
        <position position="164"/>
    </location>
    <ligand>
        <name>Mg(2+)</name>
        <dbReference type="ChEBI" id="CHEBI:18420"/>
    </ligand>
</feature>
<gene>
    <name evidence="20" type="ORF">BTO11_05925</name>
</gene>
<evidence type="ECO:0000256" key="12">
    <source>
        <dbReference type="ARBA" id="ARBA00023136"/>
    </source>
</evidence>
<keyword evidence="21" id="KW-1185">Reference proteome</keyword>
<feature type="binding site" evidence="19">
    <location>
        <position position="278"/>
    </location>
    <ligand>
        <name>Mg(2+)</name>
        <dbReference type="ChEBI" id="CHEBI:18420"/>
    </ligand>
</feature>
<comment type="subcellular location">
    <subcellularLocation>
        <location evidence="17">Cell inner membrane</location>
        <topology evidence="17">Lipid-anchor</topology>
        <orientation evidence="17">Periplasmic side</orientation>
    </subcellularLocation>
</comment>
<keyword evidence="13" id="KW-0564">Palmitate</keyword>
<dbReference type="GO" id="GO:0016740">
    <property type="term" value="F:transferase activity"/>
    <property type="evidence" value="ECO:0007669"/>
    <property type="project" value="UniProtKB-UniRule"/>
</dbReference>
<evidence type="ECO:0000256" key="11">
    <source>
        <dbReference type="ARBA" id="ARBA00022842"/>
    </source>
</evidence>
<evidence type="ECO:0000256" key="18">
    <source>
        <dbReference type="PIRNR" id="PIRNR006268"/>
    </source>
</evidence>
<evidence type="ECO:0000256" key="7">
    <source>
        <dbReference type="ARBA" id="ARBA00022679"/>
    </source>
</evidence>
<evidence type="ECO:0000313" key="21">
    <source>
        <dbReference type="Proteomes" id="UP000239007"/>
    </source>
</evidence>
<keyword evidence="7 18" id="KW-0808">Transferase</keyword>
<evidence type="ECO:0000313" key="20">
    <source>
        <dbReference type="EMBL" id="PQJ53251.1"/>
    </source>
</evidence>
<dbReference type="InterPro" id="IPR003374">
    <property type="entry name" value="ApbE-like_sf"/>
</dbReference>
<dbReference type="SUPFAM" id="SSF143631">
    <property type="entry name" value="ApbE-like"/>
    <property type="match status" value="1"/>
</dbReference>
<protein>
    <recommendedName>
        <fullName evidence="3 18">FAD:protein FMN transferase</fullName>
        <ecNumber evidence="2 18">2.7.1.180</ecNumber>
    </recommendedName>
    <alternativeName>
        <fullName evidence="15 18">Flavin transferase</fullName>
    </alternativeName>
</protein>
<dbReference type="EC" id="2.7.1.180" evidence="2 18"/>
<dbReference type="Pfam" id="PF02424">
    <property type="entry name" value="ApbE"/>
    <property type="match status" value="1"/>
</dbReference>
<dbReference type="PIRSF" id="PIRSF006268">
    <property type="entry name" value="ApbE"/>
    <property type="match status" value="1"/>
</dbReference>
<evidence type="ECO:0000256" key="2">
    <source>
        <dbReference type="ARBA" id="ARBA00011955"/>
    </source>
</evidence>
<keyword evidence="11 18" id="KW-0460">Magnesium</keyword>
<evidence type="ECO:0000256" key="6">
    <source>
        <dbReference type="ARBA" id="ARBA00022630"/>
    </source>
</evidence>
<sequence length="328" mass="36100">MGLAFLVSCTQETKVEPILLQGKTMGTTYNIKIVTTDSFDPAQLQSQIDALLVQVNQEMSTYIPDSELSLFNSSKSLEAIEISDGLKRVVKEAIRLGKLSNGKLDVTVGPLVNLWGFGPEHRPDVIPTDEVLNATKKRIGLDKLSLNGNLLSKSIPDLYVDLSTIAKGYGVDVVADFIESQGFVNYLVEIGGEMRLKGTKAGGEAWHVAIEKPVDNERKIQQIIVPNDNAVATSGDYRIYFEDNGVRYSHIIDPHTGKPINHKLVSVTVIHPSSMTADGLSTAMMVMGPEQAYEFAKQHNLAVYLISKTDDGFKEQATVQFEQFLKKK</sequence>
<dbReference type="PANTHER" id="PTHR30040:SF2">
    <property type="entry name" value="FAD:PROTEIN FMN TRANSFERASE"/>
    <property type="match status" value="1"/>
</dbReference>
<comment type="cofactor">
    <cofactor evidence="19">
        <name>Mg(2+)</name>
        <dbReference type="ChEBI" id="CHEBI:18420"/>
    </cofactor>
    <cofactor evidence="19">
        <name>Mn(2+)</name>
        <dbReference type="ChEBI" id="CHEBI:29035"/>
    </cofactor>
    <text evidence="19">Magnesium. Can also use manganese.</text>
</comment>
<evidence type="ECO:0000256" key="4">
    <source>
        <dbReference type="ARBA" id="ARBA00022475"/>
    </source>
</evidence>
<evidence type="ECO:0000256" key="8">
    <source>
        <dbReference type="ARBA" id="ARBA00022723"/>
    </source>
</evidence>
<dbReference type="InterPro" id="IPR024932">
    <property type="entry name" value="ApbE"/>
</dbReference>
<keyword evidence="4" id="KW-1003">Cell membrane</keyword>
<reference evidence="20 21" key="1">
    <citation type="submission" date="2016-12" db="EMBL/GenBank/DDBJ databases">
        <title>Diversity of luminous bacteria.</title>
        <authorList>
            <person name="Yoshizawa S."/>
            <person name="Kogure K."/>
        </authorList>
    </citation>
    <scope>NUCLEOTIDE SEQUENCE [LARGE SCALE GENOMIC DNA]</scope>
    <source>
        <strain evidence="20 21">SA4-48</strain>
    </source>
</reference>
<feature type="binding site" evidence="19">
    <location>
        <position position="282"/>
    </location>
    <ligand>
        <name>Mg(2+)</name>
        <dbReference type="ChEBI" id="CHEBI:18420"/>
    </ligand>
</feature>
<dbReference type="AlphaFoldDB" id="A0A2S7UVG6"/>
<evidence type="ECO:0000256" key="10">
    <source>
        <dbReference type="ARBA" id="ARBA00022827"/>
    </source>
</evidence>
<name>A0A2S7UVG6_9GAMM</name>
<evidence type="ECO:0000256" key="14">
    <source>
        <dbReference type="ARBA" id="ARBA00023288"/>
    </source>
</evidence>
<dbReference type="Gene3D" id="3.10.520.10">
    <property type="entry name" value="ApbE-like domains"/>
    <property type="match status" value="1"/>
</dbReference>
<evidence type="ECO:0000256" key="17">
    <source>
        <dbReference type="ARBA" id="ARBA00060485"/>
    </source>
</evidence>
<dbReference type="GO" id="GO:0046872">
    <property type="term" value="F:metal ion binding"/>
    <property type="evidence" value="ECO:0007669"/>
    <property type="project" value="UniProtKB-UniRule"/>
</dbReference>
<keyword evidence="9" id="KW-0732">Signal</keyword>
<keyword evidence="14" id="KW-0449">Lipoprotein</keyword>
<dbReference type="EMBL" id="MSCH01000003">
    <property type="protein sequence ID" value="PQJ53251.1"/>
    <property type="molecule type" value="Genomic_DNA"/>
</dbReference>
<comment type="similarity">
    <text evidence="1 18">Belongs to the ApbE family.</text>
</comment>
<dbReference type="OrthoDB" id="9778595at2"/>
<comment type="caution">
    <text evidence="20">The sequence shown here is derived from an EMBL/GenBank/DDBJ whole genome shotgun (WGS) entry which is preliminary data.</text>
</comment>
<evidence type="ECO:0000256" key="5">
    <source>
        <dbReference type="ARBA" id="ARBA00022519"/>
    </source>
</evidence>
<keyword evidence="10 18" id="KW-0274">FAD</keyword>
<evidence type="ECO:0000256" key="3">
    <source>
        <dbReference type="ARBA" id="ARBA00016337"/>
    </source>
</evidence>
<dbReference type="GO" id="GO:0005886">
    <property type="term" value="C:plasma membrane"/>
    <property type="evidence" value="ECO:0007669"/>
    <property type="project" value="UniProtKB-SubCell"/>
</dbReference>
<keyword evidence="6 18" id="KW-0285">Flavoprotein</keyword>
<keyword evidence="12" id="KW-0472">Membrane</keyword>
<keyword evidence="5" id="KW-0997">Cell inner membrane</keyword>
<accession>A0A2S7UVG6</accession>
<evidence type="ECO:0000256" key="15">
    <source>
        <dbReference type="ARBA" id="ARBA00031306"/>
    </source>
</evidence>